<dbReference type="InterPro" id="IPR038416">
    <property type="entry name" value="Ribosom_S30AE_C_sf"/>
</dbReference>
<dbReference type="Pfam" id="PF16321">
    <property type="entry name" value="Ribosom_S30AE_C"/>
    <property type="match status" value="1"/>
</dbReference>
<dbReference type="OrthoDB" id="9794975at2"/>
<feature type="domain" description="Sigma 54 modulation/S30EA ribosomal protein C-terminal" evidence="4">
    <location>
        <begin position="113"/>
        <end position="168"/>
    </location>
</feature>
<name>A0A017S0Y3_9CLOT</name>
<dbReference type="GO" id="GO:0022627">
    <property type="term" value="C:cytosolic small ribosomal subunit"/>
    <property type="evidence" value="ECO:0007669"/>
    <property type="project" value="TreeGrafter"/>
</dbReference>
<dbReference type="AlphaFoldDB" id="A0A017S0Y3"/>
<dbReference type="InterPro" id="IPR003489">
    <property type="entry name" value="RHF/RaiA"/>
</dbReference>
<comment type="caution">
    <text evidence="5">The sequence shown here is derived from an EMBL/GenBank/DDBJ whole genome shotgun (WGS) entry which is preliminary data.</text>
</comment>
<comment type="subunit">
    <text evidence="3">Interacts with 100S ribosomes.</text>
</comment>
<dbReference type="InterPro" id="IPR036567">
    <property type="entry name" value="RHF-like"/>
</dbReference>
<dbReference type="InterPro" id="IPR034694">
    <property type="entry name" value="HPF_long/plastid"/>
</dbReference>
<dbReference type="InterPro" id="IPR032528">
    <property type="entry name" value="Ribosom_S30AE_C"/>
</dbReference>
<evidence type="ECO:0000256" key="3">
    <source>
        <dbReference type="HAMAP-Rule" id="MF_00839"/>
    </source>
</evidence>
<dbReference type="Gene3D" id="3.30.160.100">
    <property type="entry name" value="Ribosome hibernation promotion factor-like"/>
    <property type="match status" value="1"/>
</dbReference>
<dbReference type="PANTHER" id="PTHR33231:SF1">
    <property type="entry name" value="30S RIBOSOMAL PROTEIN"/>
    <property type="match status" value="1"/>
</dbReference>
<keyword evidence="2 3" id="KW-0810">Translation regulation</keyword>
<comment type="function">
    <text evidence="3">Required for dimerization of active 70S ribosomes into 100S ribosomes in stationary phase; 100S ribosomes are translationally inactive and sometimes present during exponential growth.</text>
</comment>
<dbReference type="SUPFAM" id="SSF69754">
    <property type="entry name" value="Ribosome binding protein Y (YfiA homologue)"/>
    <property type="match status" value="1"/>
</dbReference>
<evidence type="ECO:0000313" key="5">
    <source>
        <dbReference type="EMBL" id="EYE89840.1"/>
    </source>
</evidence>
<accession>A0A017S0Y3</accession>
<dbReference type="Proteomes" id="UP000019681">
    <property type="component" value="Unassembled WGS sequence"/>
</dbReference>
<dbReference type="NCBIfam" id="TIGR00741">
    <property type="entry name" value="yfiA"/>
    <property type="match status" value="1"/>
</dbReference>
<comment type="subcellular location">
    <subcellularLocation>
        <location evidence="3">Cytoplasm</location>
    </subcellularLocation>
</comment>
<dbReference type="PANTHER" id="PTHR33231">
    <property type="entry name" value="30S RIBOSOMAL PROTEIN"/>
    <property type="match status" value="1"/>
</dbReference>
<reference evidence="5 6" key="1">
    <citation type="journal article" date="2014" name="Genome Announc.">
        <title>Draft Genome Sequence of Fervidicella metallireducens Strain AeBT, an Iron-Reducing Thermoanaerobe from the Great Artesian Basin.</title>
        <authorList>
            <person name="Patel B.K."/>
        </authorList>
    </citation>
    <scope>NUCLEOTIDE SEQUENCE [LARGE SCALE GENOMIC DNA]</scope>
    <source>
        <strain evidence="5 6">AeB</strain>
    </source>
</reference>
<keyword evidence="1 3" id="KW-0963">Cytoplasm</keyword>
<evidence type="ECO:0000259" key="4">
    <source>
        <dbReference type="Pfam" id="PF16321"/>
    </source>
</evidence>
<dbReference type="EMBL" id="AZQP01000001">
    <property type="protein sequence ID" value="EYE89840.1"/>
    <property type="molecule type" value="Genomic_DNA"/>
</dbReference>
<dbReference type="FunFam" id="3.30.505.50:FF:000001">
    <property type="entry name" value="Ribosome hibernation promoting factor"/>
    <property type="match status" value="1"/>
</dbReference>
<dbReference type="GO" id="GO:0043024">
    <property type="term" value="F:ribosomal small subunit binding"/>
    <property type="evidence" value="ECO:0007669"/>
    <property type="project" value="TreeGrafter"/>
</dbReference>
<dbReference type="STRING" id="1403537.Q428_00770"/>
<keyword evidence="6" id="KW-1185">Reference proteome</keyword>
<dbReference type="Pfam" id="PF02482">
    <property type="entry name" value="Ribosomal_S30AE"/>
    <property type="match status" value="1"/>
</dbReference>
<dbReference type="HAMAP" id="MF_00839">
    <property type="entry name" value="HPF"/>
    <property type="match status" value="1"/>
</dbReference>
<proteinExistence type="inferred from homology"/>
<organism evidence="5 6">
    <name type="scientific">Fervidicella metallireducens AeB</name>
    <dbReference type="NCBI Taxonomy" id="1403537"/>
    <lineage>
        <taxon>Bacteria</taxon>
        <taxon>Bacillati</taxon>
        <taxon>Bacillota</taxon>
        <taxon>Clostridia</taxon>
        <taxon>Eubacteriales</taxon>
        <taxon>Clostridiaceae</taxon>
        <taxon>Fervidicella</taxon>
    </lineage>
</organism>
<comment type="similarity">
    <text evidence="3">Belongs to the HPF/YfiA ribosome-associated protein family. Long HPF subfamily.</text>
</comment>
<dbReference type="RefSeq" id="WP_035377247.1">
    <property type="nucleotide sequence ID" value="NZ_AZQP01000001.1"/>
</dbReference>
<dbReference type="CDD" id="cd00552">
    <property type="entry name" value="RaiA"/>
    <property type="match status" value="1"/>
</dbReference>
<sequence length="174" mass="20259">MRLTVVGKNIMLTDALKDIVEKKLGKLDRYFDPQVEVNATLSVQKNRQIIEVTIPFNGMILRGEEATEDMYSSIDSVVDKIEKQIIKHKTKLERKIHEGTLRFPEVEEDNIDEEPKIVKNKKFYVKPMDAQEAILQMELLGHNFFVFRDAETNDVNVIYKRKDGNYGLIEPDFQ</sequence>
<evidence type="ECO:0000313" key="6">
    <source>
        <dbReference type="Proteomes" id="UP000019681"/>
    </source>
</evidence>
<protein>
    <recommendedName>
        <fullName evidence="3">Ribosome hibernation promoting factor</fullName>
        <shortName evidence="3">HPF</shortName>
    </recommendedName>
</protein>
<evidence type="ECO:0000256" key="2">
    <source>
        <dbReference type="ARBA" id="ARBA00022845"/>
    </source>
</evidence>
<gene>
    <name evidence="3" type="primary">hpf</name>
    <name evidence="5" type="ORF">Q428_00770</name>
</gene>
<dbReference type="Gene3D" id="3.30.505.50">
    <property type="entry name" value="Sigma 54 modulation/S30EA ribosomal protein, C-terminal domain"/>
    <property type="match status" value="1"/>
</dbReference>
<evidence type="ECO:0000256" key="1">
    <source>
        <dbReference type="ARBA" id="ARBA00022490"/>
    </source>
</evidence>
<dbReference type="GO" id="GO:0045900">
    <property type="term" value="P:negative regulation of translational elongation"/>
    <property type="evidence" value="ECO:0007669"/>
    <property type="project" value="TreeGrafter"/>
</dbReference>
<dbReference type="InterPro" id="IPR050574">
    <property type="entry name" value="HPF/YfiA_ribosome-assoc"/>
</dbReference>